<evidence type="ECO:0000256" key="4">
    <source>
        <dbReference type="ARBA" id="ARBA00022917"/>
    </source>
</evidence>
<accession>A0A7W8Y9L6</accession>
<dbReference type="HAMAP" id="MF_00163">
    <property type="entry name" value="Pep_deformylase"/>
    <property type="match status" value="1"/>
</dbReference>
<dbReference type="PANTHER" id="PTHR10458:SF2">
    <property type="entry name" value="PEPTIDE DEFORMYLASE, MITOCHONDRIAL"/>
    <property type="match status" value="1"/>
</dbReference>
<comment type="caution">
    <text evidence="7">The sequence shown here is derived from an EMBL/GenBank/DDBJ whole genome shotgun (WGS) entry which is preliminary data.</text>
</comment>
<feature type="binding site" evidence="6">
    <location>
        <position position="135"/>
    </location>
    <ligand>
        <name>Fe cation</name>
        <dbReference type="ChEBI" id="CHEBI:24875"/>
    </ligand>
</feature>
<sequence length="199" mass="21596">MAVLPVRIVGDPILRSTTSKVTTFDEHLAKLAEDMFETMDDVGGVGLAATQVGVDLQIFTFDTDGIRGAICNPVLEVGEEIQNERQEGCLSVPGLGFHLPRSNWAKVTGQDVHGNPIEYEGEGLTARCLQHEYDHLQGMLYIDRLQGDDKKTAFRAIRDRNYNSVTGETQAQRSVRLGTSFAPAASSSAFGNITPGKGN</sequence>
<reference evidence="7 8" key="1">
    <citation type="submission" date="2020-08" db="EMBL/GenBank/DDBJ databases">
        <title>Sequencing the genomes of 1000 actinobacteria strains.</title>
        <authorList>
            <person name="Klenk H.-P."/>
        </authorList>
    </citation>
    <scope>NUCLEOTIDE SEQUENCE [LARGE SCALE GENOMIC DNA]</scope>
    <source>
        <strain evidence="7 8">DSM 23694</strain>
    </source>
</reference>
<comment type="similarity">
    <text evidence="1 6">Belongs to the polypeptide deformylase family.</text>
</comment>
<comment type="catalytic activity">
    <reaction evidence="6">
        <text>N-terminal N-formyl-L-methionyl-[peptide] + H2O = N-terminal L-methionyl-[peptide] + formate</text>
        <dbReference type="Rhea" id="RHEA:24420"/>
        <dbReference type="Rhea" id="RHEA-COMP:10639"/>
        <dbReference type="Rhea" id="RHEA-COMP:10640"/>
        <dbReference type="ChEBI" id="CHEBI:15377"/>
        <dbReference type="ChEBI" id="CHEBI:15740"/>
        <dbReference type="ChEBI" id="CHEBI:49298"/>
        <dbReference type="ChEBI" id="CHEBI:64731"/>
        <dbReference type="EC" id="3.5.1.88"/>
    </reaction>
</comment>
<keyword evidence="3 6" id="KW-0378">Hydrolase</keyword>
<dbReference type="RefSeq" id="WP_183640337.1">
    <property type="nucleotide sequence ID" value="NZ_JACHBL010000001.1"/>
</dbReference>
<keyword evidence="5 6" id="KW-0408">Iron</keyword>
<dbReference type="InterPro" id="IPR036821">
    <property type="entry name" value="Peptide_deformylase_sf"/>
</dbReference>
<feature type="active site" evidence="6">
    <location>
        <position position="132"/>
    </location>
</feature>
<dbReference type="NCBIfam" id="TIGR00079">
    <property type="entry name" value="pept_deformyl"/>
    <property type="match status" value="1"/>
</dbReference>
<dbReference type="CDD" id="cd00487">
    <property type="entry name" value="Pep_deformylase"/>
    <property type="match status" value="1"/>
</dbReference>
<keyword evidence="8" id="KW-1185">Reference proteome</keyword>
<evidence type="ECO:0000256" key="2">
    <source>
        <dbReference type="ARBA" id="ARBA00022723"/>
    </source>
</evidence>
<dbReference type="EC" id="3.5.1.88" evidence="6"/>
<dbReference type="PIRSF" id="PIRSF004749">
    <property type="entry name" value="Pep_def"/>
    <property type="match status" value="1"/>
</dbReference>
<name>A0A7W8Y9L6_9MICC</name>
<dbReference type="GO" id="GO:0006412">
    <property type="term" value="P:translation"/>
    <property type="evidence" value="ECO:0007669"/>
    <property type="project" value="UniProtKB-UniRule"/>
</dbReference>
<keyword evidence="4 6" id="KW-0648">Protein biosynthesis</keyword>
<dbReference type="GO" id="GO:0046872">
    <property type="term" value="F:metal ion binding"/>
    <property type="evidence" value="ECO:0007669"/>
    <property type="project" value="UniProtKB-KW"/>
</dbReference>
<evidence type="ECO:0000313" key="8">
    <source>
        <dbReference type="Proteomes" id="UP000523863"/>
    </source>
</evidence>
<gene>
    <name evidence="6" type="primary">def</name>
    <name evidence="7" type="ORF">BKA12_000437</name>
</gene>
<dbReference type="PRINTS" id="PR01576">
    <property type="entry name" value="PDEFORMYLASE"/>
</dbReference>
<comment type="function">
    <text evidence="6">Removes the formyl group from the N-terminal Met of newly synthesized proteins. Requires at least a dipeptide for an efficient rate of reaction. N-terminal L-methionine is a prerequisite for activity but the enzyme has broad specificity at other positions.</text>
</comment>
<evidence type="ECO:0000256" key="5">
    <source>
        <dbReference type="ARBA" id="ARBA00023004"/>
    </source>
</evidence>
<dbReference type="NCBIfam" id="NF001159">
    <property type="entry name" value="PRK00150.1-3"/>
    <property type="match status" value="1"/>
</dbReference>
<comment type="cofactor">
    <cofactor evidence="6">
        <name>Fe(2+)</name>
        <dbReference type="ChEBI" id="CHEBI:29033"/>
    </cofactor>
    <text evidence="6">Binds 1 Fe(2+) ion.</text>
</comment>
<dbReference type="PANTHER" id="PTHR10458">
    <property type="entry name" value="PEPTIDE DEFORMYLASE"/>
    <property type="match status" value="1"/>
</dbReference>
<evidence type="ECO:0000256" key="6">
    <source>
        <dbReference type="HAMAP-Rule" id="MF_00163"/>
    </source>
</evidence>
<protein>
    <recommendedName>
        <fullName evidence="6">Peptide deformylase</fullName>
        <shortName evidence="6">PDF</shortName>
        <ecNumber evidence="6">3.5.1.88</ecNumber>
    </recommendedName>
    <alternativeName>
        <fullName evidence="6">Polypeptide deformylase</fullName>
    </alternativeName>
</protein>
<dbReference type="Gene3D" id="3.90.45.10">
    <property type="entry name" value="Peptide deformylase"/>
    <property type="match status" value="1"/>
</dbReference>
<dbReference type="Proteomes" id="UP000523863">
    <property type="component" value="Unassembled WGS sequence"/>
</dbReference>
<organism evidence="7 8">
    <name type="scientific">Neomicrococcus lactis</name>
    <dbReference type="NCBI Taxonomy" id="732241"/>
    <lineage>
        <taxon>Bacteria</taxon>
        <taxon>Bacillati</taxon>
        <taxon>Actinomycetota</taxon>
        <taxon>Actinomycetes</taxon>
        <taxon>Micrococcales</taxon>
        <taxon>Micrococcaceae</taxon>
        <taxon>Neomicrococcus</taxon>
    </lineage>
</organism>
<dbReference type="Pfam" id="PF01327">
    <property type="entry name" value="Pep_deformylase"/>
    <property type="match status" value="1"/>
</dbReference>
<proteinExistence type="inferred from homology"/>
<feature type="binding site" evidence="6">
    <location>
        <position position="89"/>
    </location>
    <ligand>
        <name>Fe cation</name>
        <dbReference type="ChEBI" id="CHEBI:24875"/>
    </ligand>
</feature>
<evidence type="ECO:0000313" key="7">
    <source>
        <dbReference type="EMBL" id="MBB5597357.1"/>
    </source>
</evidence>
<dbReference type="SUPFAM" id="SSF56420">
    <property type="entry name" value="Peptide deformylase"/>
    <property type="match status" value="1"/>
</dbReference>
<keyword evidence="2 6" id="KW-0479">Metal-binding</keyword>
<dbReference type="AlphaFoldDB" id="A0A7W8Y9L6"/>
<dbReference type="InterPro" id="IPR023635">
    <property type="entry name" value="Peptide_deformylase"/>
</dbReference>
<dbReference type="EMBL" id="JACHBL010000001">
    <property type="protein sequence ID" value="MBB5597357.1"/>
    <property type="molecule type" value="Genomic_DNA"/>
</dbReference>
<feature type="binding site" evidence="6">
    <location>
        <position position="131"/>
    </location>
    <ligand>
        <name>Fe cation</name>
        <dbReference type="ChEBI" id="CHEBI:24875"/>
    </ligand>
</feature>
<evidence type="ECO:0000256" key="1">
    <source>
        <dbReference type="ARBA" id="ARBA00010759"/>
    </source>
</evidence>
<dbReference type="GO" id="GO:0042586">
    <property type="term" value="F:peptide deformylase activity"/>
    <property type="evidence" value="ECO:0007669"/>
    <property type="project" value="UniProtKB-UniRule"/>
</dbReference>
<evidence type="ECO:0000256" key="3">
    <source>
        <dbReference type="ARBA" id="ARBA00022801"/>
    </source>
</evidence>